<evidence type="ECO:0000256" key="5">
    <source>
        <dbReference type="ARBA" id="ARBA00022692"/>
    </source>
</evidence>
<keyword evidence="6 10" id="KW-1133">Transmembrane helix</keyword>
<dbReference type="PANTHER" id="PTHR21425:SF2">
    <property type="entry name" value="PROTEIN C1ORF43"/>
    <property type="match status" value="1"/>
</dbReference>
<evidence type="ECO:0000256" key="6">
    <source>
        <dbReference type="ARBA" id="ARBA00022989"/>
    </source>
</evidence>
<keyword evidence="7" id="KW-0333">Golgi apparatus</keyword>
<evidence type="ECO:0000313" key="12">
    <source>
        <dbReference type="Proteomes" id="UP001149090"/>
    </source>
</evidence>
<dbReference type="AlphaFoldDB" id="A0A9Q0L8U5"/>
<evidence type="ECO:0000256" key="8">
    <source>
        <dbReference type="ARBA" id="ARBA00023128"/>
    </source>
</evidence>
<evidence type="ECO:0000256" key="10">
    <source>
        <dbReference type="SAM" id="Phobius"/>
    </source>
</evidence>
<gene>
    <name evidence="11" type="ORF">M0811_02733</name>
</gene>
<proteinExistence type="predicted"/>
<evidence type="ECO:0000256" key="9">
    <source>
        <dbReference type="ARBA" id="ARBA00023136"/>
    </source>
</evidence>
<keyword evidence="8" id="KW-0496">Mitochondrion</keyword>
<dbReference type="EMBL" id="JAPDFW010000125">
    <property type="protein sequence ID" value="KAJ5067545.1"/>
    <property type="molecule type" value="Genomic_DNA"/>
</dbReference>
<dbReference type="InterPro" id="IPR010876">
    <property type="entry name" value="C1orf43"/>
</dbReference>
<keyword evidence="5 10" id="KW-0812">Transmembrane</keyword>
<dbReference type="Pfam" id="PF07406">
    <property type="entry name" value="NICE-3"/>
    <property type="match status" value="1"/>
</dbReference>
<evidence type="ECO:0000256" key="2">
    <source>
        <dbReference type="ARBA" id="ARBA00004167"/>
    </source>
</evidence>
<reference evidence="11" key="1">
    <citation type="submission" date="2022-10" db="EMBL/GenBank/DDBJ databases">
        <title>Novel sulphate-reducing endosymbionts in the free-living metamonad Anaeramoeba.</title>
        <authorList>
            <person name="Jerlstrom-Hultqvist J."/>
            <person name="Cepicka I."/>
            <person name="Gallot-Lavallee L."/>
            <person name="Salas-Leiva D."/>
            <person name="Curtis B.A."/>
            <person name="Zahonova K."/>
            <person name="Pipaliya S."/>
            <person name="Dacks J."/>
            <person name="Roger A.J."/>
        </authorList>
    </citation>
    <scope>NUCLEOTIDE SEQUENCE</scope>
    <source>
        <strain evidence="11">BMAN</strain>
    </source>
</reference>
<dbReference type="PANTHER" id="PTHR21425">
    <property type="entry name" value="NICE-3"/>
    <property type="match status" value="1"/>
</dbReference>
<dbReference type="OrthoDB" id="337038at2759"/>
<dbReference type="OMA" id="RIPRKIM"/>
<protein>
    <submittedName>
        <fullName evidence="11">Nice-3</fullName>
    </submittedName>
</protein>
<evidence type="ECO:0000256" key="7">
    <source>
        <dbReference type="ARBA" id="ARBA00023034"/>
    </source>
</evidence>
<evidence type="ECO:0000256" key="1">
    <source>
        <dbReference type="ARBA" id="ARBA00002620"/>
    </source>
</evidence>
<dbReference type="GO" id="GO:0005794">
    <property type="term" value="C:Golgi apparatus"/>
    <property type="evidence" value="ECO:0007669"/>
    <property type="project" value="UniProtKB-SubCell"/>
</dbReference>
<dbReference type="GO" id="GO:0005739">
    <property type="term" value="C:mitochondrion"/>
    <property type="evidence" value="ECO:0007669"/>
    <property type="project" value="UniProtKB-SubCell"/>
</dbReference>
<comment type="subcellular location">
    <subcellularLocation>
        <location evidence="4">Golgi apparatus</location>
    </subcellularLocation>
    <subcellularLocation>
        <location evidence="2">Membrane</location>
        <topology evidence="2">Single-pass membrane protein</topology>
    </subcellularLocation>
    <subcellularLocation>
        <location evidence="3">Mitochondrion</location>
    </subcellularLocation>
</comment>
<keyword evidence="9 10" id="KW-0472">Membrane</keyword>
<comment type="function">
    <text evidence="1">General regulator of phagocytosis. Required to uptake Gram negative bacterium by macrophages.</text>
</comment>
<name>A0A9Q0L8U5_ANAIG</name>
<evidence type="ECO:0000256" key="3">
    <source>
        <dbReference type="ARBA" id="ARBA00004173"/>
    </source>
</evidence>
<evidence type="ECO:0000313" key="11">
    <source>
        <dbReference type="EMBL" id="KAJ5067545.1"/>
    </source>
</evidence>
<sequence length="189" mass="22768">MSDVNQETIEQSLVHITVFTSILGLLFMVVVFLIQYRYRKHRRLLNQIPRARMRNTKKDIPETALRHIYSGFQEASRIHDQILQFAQTQQKPGWHKSEWNYKRVVADSPFILEQLAKRKDPSLARLDSQSVRAYMQFLLKKEPELNPKLCKYFVEMYERARFSEDEFTERDFINFLQNFAILKKFFEIE</sequence>
<comment type="caution">
    <text evidence="11">The sequence shown here is derived from an EMBL/GenBank/DDBJ whole genome shotgun (WGS) entry which is preliminary data.</text>
</comment>
<feature type="transmembrane region" description="Helical" evidence="10">
    <location>
        <begin position="12"/>
        <end position="34"/>
    </location>
</feature>
<organism evidence="11 12">
    <name type="scientific">Anaeramoeba ignava</name>
    <name type="common">Anaerobic marine amoeba</name>
    <dbReference type="NCBI Taxonomy" id="1746090"/>
    <lineage>
        <taxon>Eukaryota</taxon>
        <taxon>Metamonada</taxon>
        <taxon>Anaeramoebidae</taxon>
        <taxon>Anaeramoeba</taxon>
    </lineage>
</organism>
<keyword evidence="12" id="KW-1185">Reference proteome</keyword>
<accession>A0A9Q0L8U5</accession>
<dbReference type="Proteomes" id="UP001149090">
    <property type="component" value="Unassembled WGS sequence"/>
</dbReference>
<dbReference type="GO" id="GO:0016020">
    <property type="term" value="C:membrane"/>
    <property type="evidence" value="ECO:0007669"/>
    <property type="project" value="UniProtKB-SubCell"/>
</dbReference>
<evidence type="ECO:0000256" key="4">
    <source>
        <dbReference type="ARBA" id="ARBA00004555"/>
    </source>
</evidence>